<dbReference type="AlphaFoldDB" id="A0A835STY1"/>
<keyword evidence="3" id="KW-1185">Reference proteome</keyword>
<protein>
    <recommendedName>
        <fullName evidence="4">BACK domain-containing protein</fullName>
    </recommendedName>
</protein>
<proteinExistence type="predicted"/>
<evidence type="ECO:0000313" key="2">
    <source>
        <dbReference type="EMBL" id="KAG2426560.1"/>
    </source>
</evidence>
<accession>A0A835STY1</accession>
<feature type="compositionally biased region" description="Low complexity" evidence="1">
    <location>
        <begin position="44"/>
        <end position="53"/>
    </location>
</feature>
<evidence type="ECO:0008006" key="4">
    <source>
        <dbReference type="Google" id="ProtNLM"/>
    </source>
</evidence>
<sequence>MSAPAEAAASSKRPTRRLLKWAETGGADTAAGPGARPRKKARTSRAAASSVAPQKQQLPEVQLMLGGEEELPAARAAIQFAYTGRVQTGISVREALQVRQQAAYLQVEGCVEACLEAVKEALRLGSAGAAAAGSGNNPVLELYGCASLWPDPAEDAAFAALLAEAKRRLVAHFGDALAVLNSTERWMAANYGSTDQALRRRLCGLLRLVQCSRVYLSGVLPVLAARHQHSPTSAAGWLPVTPAEATCMLTYSLVPDPERKAMAAEGQPWGPCAGLASMPAGWRNTQPRRQCLPPEGRPFDFAASIAEMETWFGAPKPGKAGTLYPRVTGSRFGEHIVSQGLEWRPYLWTSGAATAGVFVMPSVPATLTATAASSAPAAEGELLTGAAVACPRVRVSVRSAAGQQAWSGQCGGDDSAFVRMGNGRGWREALTLREAATNQEPSSRDGASASTSQLAARWAPYLQGGTRLEGSMVLLPPPY</sequence>
<dbReference type="EMBL" id="JAEHOC010000047">
    <property type="protein sequence ID" value="KAG2426560.1"/>
    <property type="molecule type" value="Genomic_DNA"/>
</dbReference>
<dbReference type="Proteomes" id="UP000650467">
    <property type="component" value="Unassembled WGS sequence"/>
</dbReference>
<comment type="caution">
    <text evidence="2">The sequence shown here is derived from an EMBL/GenBank/DDBJ whole genome shotgun (WGS) entry which is preliminary data.</text>
</comment>
<dbReference type="OrthoDB" id="546755at2759"/>
<gene>
    <name evidence="2" type="ORF">HXX76_011784</name>
</gene>
<evidence type="ECO:0000313" key="3">
    <source>
        <dbReference type="Proteomes" id="UP000650467"/>
    </source>
</evidence>
<feature type="region of interest" description="Disordered" evidence="1">
    <location>
        <begin position="1"/>
        <end position="55"/>
    </location>
</feature>
<reference evidence="2" key="1">
    <citation type="journal article" date="2020" name="bioRxiv">
        <title>Comparative genomics of Chlamydomonas.</title>
        <authorList>
            <person name="Craig R.J."/>
            <person name="Hasan A.R."/>
            <person name="Ness R.W."/>
            <person name="Keightley P.D."/>
        </authorList>
    </citation>
    <scope>NUCLEOTIDE SEQUENCE</scope>
    <source>
        <strain evidence="2">SAG 7.73</strain>
    </source>
</reference>
<evidence type="ECO:0000256" key="1">
    <source>
        <dbReference type="SAM" id="MobiDB-lite"/>
    </source>
</evidence>
<feature type="compositionally biased region" description="Low complexity" evidence="1">
    <location>
        <begin position="24"/>
        <end position="35"/>
    </location>
</feature>
<organism evidence="2 3">
    <name type="scientific">Chlamydomonas incerta</name>
    <dbReference type="NCBI Taxonomy" id="51695"/>
    <lineage>
        <taxon>Eukaryota</taxon>
        <taxon>Viridiplantae</taxon>
        <taxon>Chlorophyta</taxon>
        <taxon>core chlorophytes</taxon>
        <taxon>Chlorophyceae</taxon>
        <taxon>CS clade</taxon>
        <taxon>Chlamydomonadales</taxon>
        <taxon>Chlamydomonadaceae</taxon>
        <taxon>Chlamydomonas</taxon>
    </lineage>
</organism>
<name>A0A835STY1_CHLIN</name>